<evidence type="ECO:0000256" key="8">
    <source>
        <dbReference type="ARBA" id="ARBA00023136"/>
    </source>
</evidence>
<keyword evidence="8 14" id="KW-0472">Membrane</keyword>
<organism evidence="19 20">
    <name type="scientific">Lithospermum erythrorhizon</name>
    <name type="common">Purple gromwell</name>
    <name type="synonym">Lithospermum officinale var. erythrorhizon</name>
    <dbReference type="NCBI Taxonomy" id="34254"/>
    <lineage>
        <taxon>Eukaryota</taxon>
        <taxon>Viridiplantae</taxon>
        <taxon>Streptophyta</taxon>
        <taxon>Embryophyta</taxon>
        <taxon>Tracheophyta</taxon>
        <taxon>Spermatophyta</taxon>
        <taxon>Magnoliopsida</taxon>
        <taxon>eudicotyledons</taxon>
        <taxon>Gunneridae</taxon>
        <taxon>Pentapetalae</taxon>
        <taxon>asterids</taxon>
        <taxon>lamiids</taxon>
        <taxon>Boraginales</taxon>
        <taxon>Boraginaceae</taxon>
        <taxon>Boraginoideae</taxon>
        <taxon>Lithospermeae</taxon>
        <taxon>Lithospermum</taxon>
    </lineage>
</organism>
<comment type="subcellular location">
    <subcellularLocation>
        <location evidence="1">Peroxisome membrane</location>
        <topology evidence="1">Single-pass membrane protein</topology>
    </subcellularLocation>
</comment>
<evidence type="ECO:0000259" key="18">
    <source>
        <dbReference type="Pfam" id="PF23020"/>
    </source>
</evidence>
<evidence type="ECO:0000256" key="10">
    <source>
        <dbReference type="ARBA" id="ARBA00029502"/>
    </source>
</evidence>
<keyword evidence="9 14" id="KW-0576">Peroxisome</keyword>
<comment type="similarity">
    <text evidence="2 14">Belongs to the peroxin-14 family.</text>
</comment>
<dbReference type="InterPro" id="IPR036388">
    <property type="entry name" value="WH-like_DNA-bd_sf"/>
</dbReference>
<evidence type="ECO:0000313" key="19">
    <source>
        <dbReference type="EMBL" id="GAA0161749.1"/>
    </source>
</evidence>
<gene>
    <name evidence="19" type="ORF">LIER_17993</name>
</gene>
<dbReference type="PANTHER" id="PTHR23058:SF0">
    <property type="entry name" value="PEROXISOMAL MEMBRANE PROTEIN PEX14"/>
    <property type="match status" value="1"/>
</dbReference>
<sequence length="484" mass="52599">MEDTDKPQNPDSQVVQPATQVNEGAKTEPVKDASPTSVFVNSEPIREDQVQNAVKFLSHPKVRGSPVLYRRSFLEKKGLTKEEIDEAFRRVPDPTPAVSSTQTTVANQDGQQKSASEIKTGGAVQTVQSSNVAPIGGISRKGTFSSFHWSHAFIAVGVLAVSGAGTAALLKKIVIPKFKSWIRKVVLEEEDEGPSTKSNLTPTFAEEAASAAKAAAAAASDVARASQEMLLSKREDKKYFEDLTKLLDIQVHEIKSMSNAIQKLEGQGNSLRNTQVEYDDYRVSASAYRVPQQSYSNGKVDVDSRSVRYSSPRAPAEFSAPPHQKSYMEVPHTSNNVFQPPQGNGNSSVEFQDNQLNGTSSAPWWQQKNVNISEIETEDEQKMGPSGVSPIERTAQRSWVPPRPPPVAMAEAAAAIRQPKKPPSQKEHLTDDQLLSQDSNASDELQRITKISEAGGSEEANGGSSGPLSTNEMQKGEEIPYLEA</sequence>
<accession>A0AAV3QCD5</accession>
<dbReference type="Proteomes" id="UP001454036">
    <property type="component" value="Unassembled WGS sequence"/>
</dbReference>
<keyword evidence="3 14" id="KW-0813">Transport</keyword>
<feature type="region of interest" description="Disordered" evidence="15">
    <location>
        <begin position="374"/>
        <end position="484"/>
    </location>
</feature>
<dbReference type="InterPro" id="IPR025655">
    <property type="entry name" value="PEX14"/>
</dbReference>
<keyword evidence="7" id="KW-0811">Translocation</keyword>
<feature type="domain" description="Peroxisomal membrane protein PEX14 central plants" evidence="18">
    <location>
        <begin position="146"/>
        <end position="265"/>
    </location>
</feature>
<dbReference type="GO" id="GO:1990429">
    <property type="term" value="C:peroxisomal importomer complex"/>
    <property type="evidence" value="ECO:0007669"/>
    <property type="project" value="TreeGrafter"/>
</dbReference>
<comment type="caution">
    <text evidence="19">The sequence shown here is derived from an EMBL/GenBank/DDBJ whole genome shotgun (WGS) entry which is preliminary data.</text>
</comment>
<protein>
    <recommendedName>
        <fullName evidence="10 14">Peroxisomal membrane protein PEX14</fullName>
    </recommendedName>
    <alternativeName>
        <fullName evidence="11 14">Peroxin-14</fullName>
    </alternativeName>
</protein>
<evidence type="ECO:0000256" key="5">
    <source>
        <dbReference type="ARBA" id="ARBA00022927"/>
    </source>
</evidence>
<evidence type="ECO:0000256" key="11">
    <source>
        <dbReference type="ARBA" id="ARBA00029691"/>
    </source>
</evidence>
<name>A0AAV3QCD5_LITER</name>
<evidence type="ECO:0000256" key="9">
    <source>
        <dbReference type="ARBA" id="ARBA00023140"/>
    </source>
</evidence>
<dbReference type="Pfam" id="PF04695">
    <property type="entry name" value="Pex14_N"/>
    <property type="match status" value="1"/>
</dbReference>
<feature type="transmembrane region" description="Helical" evidence="16">
    <location>
        <begin position="149"/>
        <end position="170"/>
    </location>
</feature>
<evidence type="ECO:0000256" key="12">
    <source>
        <dbReference type="ARBA" id="ARBA00053920"/>
    </source>
</evidence>
<evidence type="ECO:0000256" key="16">
    <source>
        <dbReference type="SAM" id="Phobius"/>
    </source>
</evidence>
<evidence type="ECO:0000256" key="6">
    <source>
        <dbReference type="ARBA" id="ARBA00022989"/>
    </source>
</evidence>
<keyword evidence="6 16" id="KW-1133">Transmembrane helix</keyword>
<keyword evidence="20" id="KW-1185">Reference proteome</keyword>
<keyword evidence="4 16" id="KW-0812">Transmembrane</keyword>
<dbReference type="InterPro" id="IPR006785">
    <property type="entry name" value="Pex14_N"/>
</dbReference>
<feature type="compositionally biased region" description="Low complexity" evidence="15">
    <location>
        <begin position="408"/>
        <end position="417"/>
    </location>
</feature>
<evidence type="ECO:0000256" key="1">
    <source>
        <dbReference type="ARBA" id="ARBA00004549"/>
    </source>
</evidence>
<evidence type="ECO:0000256" key="2">
    <source>
        <dbReference type="ARBA" id="ARBA00005443"/>
    </source>
</evidence>
<feature type="region of interest" description="Disordered" evidence="15">
    <location>
        <begin position="340"/>
        <end position="362"/>
    </location>
</feature>
<feature type="compositionally biased region" description="Polar residues" evidence="15">
    <location>
        <begin position="433"/>
        <end position="443"/>
    </location>
</feature>
<dbReference type="Pfam" id="PF23020">
    <property type="entry name" value="PEX14-like_2nd"/>
    <property type="match status" value="1"/>
</dbReference>
<evidence type="ECO:0000259" key="17">
    <source>
        <dbReference type="Pfam" id="PF04695"/>
    </source>
</evidence>
<evidence type="ECO:0000256" key="13">
    <source>
        <dbReference type="ARBA" id="ARBA00064754"/>
    </source>
</evidence>
<dbReference type="AlphaFoldDB" id="A0AAV3QCD5"/>
<proteinExistence type="inferred from homology"/>
<dbReference type="FunFam" id="1.10.10.10:FF:000217">
    <property type="entry name" value="Peroxisomal membrane protein PEX14"/>
    <property type="match status" value="1"/>
</dbReference>
<feature type="domain" description="Peroxisome membrane anchor protein Pex14p N-terminal" evidence="17">
    <location>
        <begin position="46"/>
        <end position="90"/>
    </location>
</feature>
<evidence type="ECO:0000256" key="14">
    <source>
        <dbReference type="RuleBase" id="RU367032"/>
    </source>
</evidence>
<dbReference type="GO" id="GO:0005102">
    <property type="term" value="F:signaling receptor binding"/>
    <property type="evidence" value="ECO:0007669"/>
    <property type="project" value="TreeGrafter"/>
</dbReference>
<feature type="compositionally biased region" description="Polar residues" evidence="15">
    <location>
        <begin position="9"/>
        <end position="22"/>
    </location>
</feature>
<comment type="subunit">
    <text evidence="13">Interacts with PEX13; forming the PEX13-PEX14 docking complex. Interacts with PEX5 (via WxxxF/Y motifs).</text>
</comment>
<dbReference type="InterPro" id="IPR054154">
    <property type="entry name" value="PEX14-like_M_plants"/>
</dbReference>
<dbReference type="PANTHER" id="PTHR23058">
    <property type="entry name" value="PEROXISOMAL MEMBRANE PROTEIN PEX14"/>
    <property type="match status" value="1"/>
</dbReference>
<dbReference type="Gene3D" id="1.10.10.10">
    <property type="entry name" value="Winged helix-like DNA-binding domain superfamily/Winged helix DNA-binding domain"/>
    <property type="match status" value="1"/>
</dbReference>
<dbReference type="GO" id="GO:0005778">
    <property type="term" value="C:peroxisomal membrane"/>
    <property type="evidence" value="ECO:0007669"/>
    <property type="project" value="UniProtKB-SubCell"/>
</dbReference>
<evidence type="ECO:0000256" key="7">
    <source>
        <dbReference type="ARBA" id="ARBA00023010"/>
    </source>
</evidence>
<comment type="function">
    <text evidence="12 14">Component of the PEX13-PEX14 docking complex, a translocon channel that specifically mediates the import of peroxisomal cargo proteins bound to PEX5 receptor. The PEX13-PEX14 docking complex forms a large import pore which can be opened to a diameter of about 9 nm. Mechanistically, PEX5 receptor along with cargo proteins associates with the PEX14 subunit of the PEX13-PEX14 docking complex in the cytosol, leading to the insertion of the receptor into the organelle membrane with the concomitant translocation of the cargo into the peroxisome matrix.</text>
</comment>
<feature type="region of interest" description="Disordered" evidence="15">
    <location>
        <begin position="1"/>
        <end position="44"/>
    </location>
</feature>
<reference evidence="19 20" key="1">
    <citation type="submission" date="2024-01" db="EMBL/GenBank/DDBJ databases">
        <title>The complete chloroplast genome sequence of Lithospermum erythrorhizon: insights into the phylogenetic relationship among Boraginaceae species and the maternal lineages of purple gromwells.</title>
        <authorList>
            <person name="Okada T."/>
            <person name="Watanabe K."/>
        </authorList>
    </citation>
    <scope>NUCLEOTIDE SEQUENCE [LARGE SCALE GENOMIC DNA]</scope>
</reference>
<evidence type="ECO:0000313" key="20">
    <source>
        <dbReference type="Proteomes" id="UP001454036"/>
    </source>
</evidence>
<feature type="region of interest" description="Disordered" evidence="15">
    <location>
        <begin position="92"/>
        <end position="112"/>
    </location>
</feature>
<dbReference type="GO" id="GO:0016560">
    <property type="term" value="P:protein import into peroxisome matrix, docking"/>
    <property type="evidence" value="ECO:0007669"/>
    <property type="project" value="UniProtKB-UniRule"/>
</dbReference>
<evidence type="ECO:0000256" key="15">
    <source>
        <dbReference type="SAM" id="MobiDB-lite"/>
    </source>
</evidence>
<keyword evidence="5 14" id="KW-0653">Protein transport</keyword>
<evidence type="ECO:0000256" key="3">
    <source>
        <dbReference type="ARBA" id="ARBA00022448"/>
    </source>
</evidence>
<feature type="compositionally biased region" description="Polar residues" evidence="15">
    <location>
        <begin position="97"/>
        <end position="112"/>
    </location>
</feature>
<evidence type="ECO:0000256" key="4">
    <source>
        <dbReference type="ARBA" id="ARBA00022692"/>
    </source>
</evidence>
<feature type="compositionally biased region" description="Low complexity" evidence="15">
    <location>
        <begin position="452"/>
        <end position="462"/>
    </location>
</feature>
<dbReference type="EMBL" id="BAABME010004265">
    <property type="protein sequence ID" value="GAA0161749.1"/>
    <property type="molecule type" value="Genomic_DNA"/>
</dbReference>